<keyword evidence="1 6" id="KW-0489">Methyltransferase</keyword>
<dbReference type="InterPro" id="IPR050447">
    <property type="entry name" value="Erg6_SMT_methyltransf"/>
</dbReference>
<accession>A0A7G3UJW5</accession>
<dbReference type="PANTHER" id="PTHR44068:SF11">
    <property type="entry name" value="GERANYL DIPHOSPHATE 2-C-METHYLTRANSFERASE"/>
    <property type="match status" value="1"/>
</dbReference>
<keyword evidence="7" id="KW-1185">Reference proteome</keyword>
<dbReference type="GO" id="GO:0032259">
    <property type="term" value="P:methylation"/>
    <property type="evidence" value="ECO:0007669"/>
    <property type="project" value="UniProtKB-KW"/>
</dbReference>
<evidence type="ECO:0000313" key="6">
    <source>
        <dbReference type="EMBL" id="QKM70717.1"/>
    </source>
</evidence>
<evidence type="ECO:0000256" key="2">
    <source>
        <dbReference type="ARBA" id="ARBA00022679"/>
    </source>
</evidence>
<proteinExistence type="predicted"/>
<feature type="domain" description="Polyketide synthase-like methyltransferase" evidence="5">
    <location>
        <begin position="164"/>
        <end position="394"/>
    </location>
</feature>
<dbReference type="EMBL" id="CP029159">
    <property type="protein sequence ID" value="QKM70717.1"/>
    <property type="molecule type" value="Genomic_DNA"/>
</dbReference>
<feature type="compositionally biased region" description="Basic residues" evidence="4">
    <location>
        <begin position="38"/>
        <end position="56"/>
    </location>
</feature>
<dbReference type="CDD" id="cd02440">
    <property type="entry name" value="AdoMet_MTases"/>
    <property type="match status" value="1"/>
</dbReference>
<dbReference type="Gene3D" id="3.40.50.150">
    <property type="entry name" value="Vaccinia Virus protein VP39"/>
    <property type="match status" value="1"/>
</dbReference>
<feature type="region of interest" description="Disordered" evidence="4">
    <location>
        <begin position="27"/>
        <end position="138"/>
    </location>
</feature>
<dbReference type="Pfam" id="PF08241">
    <property type="entry name" value="Methyltransf_11"/>
    <property type="match status" value="1"/>
</dbReference>
<dbReference type="AlphaFoldDB" id="A0A7G3UJW5"/>
<dbReference type="SMART" id="SM00828">
    <property type="entry name" value="PKS_MT"/>
    <property type="match status" value="1"/>
</dbReference>
<evidence type="ECO:0000313" key="7">
    <source>
        <dbReference type="Proteomes" id="UP000005940"/>
    </source>
</evidence>
<keyword evidence="3" id="KW-0949">S-adenosyl-L-methionine</keyword>
<name>A0A7G3UJW5_STRT9</name>
<dbReference type="SUPFAM" id="SSF53335">
    <property type="entry name" value="S-adenosyl-L-methionine-dependent methyltransferases"/>
    <property type="match status" value="1"/>
</dbReference>
<dbReference type="Proteomes" id="UP000005940">
    <property type="component" value="Chromosome"/>
</dbReference>
<organism evidence="6 7">
    <name type="scientific">Streptomyces tsukubensis (strain DSM 42081 / NBRC 108919 / NRRL 18488 / 9993)</name>
    <dbReference type="NCBI Taxonomy" id="1114943"/>
    <lineage>
        <taxon>Bacteria</taxon>
        <taxon>Bacillati</taxon>
        <taxon>Actinomycetota</taxon>
        <taxon>Actinomycetes</taxon>
        <taxon>Kitasatosporales</taxon>
        <taxon>Streptomycetaceae</taxon>
        <taxon>Streptomyces</taxon>
    </lineage>
</organism>
<dbReference type="InterPro" id="IPR029063">
    <property type="entry name" value="SAM-dependent_MTases_sf"/>
</dbReference>
<dbReference type="InterPro" id="IPR020803">
    <property type="entry name" value="MeTfrase_dom"/>
</dbReference>
<sequence length="406" mass="43509">MPRGVAHPCHRAYQGWRGAGVASGIETAPRRPWDVRPRRPTARRMSRPTLRGRRLRPPPSTQPPWLPSRHASRTAAPGVVAQGARPAHRPGSRRVPDPQRGARPNRRVRRAAHRTARRSSVPVNRPLGEVTDMSRTEGPTPQHVAAFYDNTEAVDIFLGDEIHMGHWAPGDTSPLRRAQERLTDLVTERTGAGPGRHVLDVGCGTGGPARRLVRRTGATLTGITISPEQARVARVRSAEAGFGDGIRVGITDAVAMPFADGVFDAAIAIESILHMPDKQGALGEIARVLRPGAALVVADFAQRTAEGAVSGAPGSLAASFVAVPTWDAYTRLADGAGLHVEEILDITDETQQSYVRILEGLTRPELAAVCGPEQRTAIEEILRLFADATDAGLLGYVIVVARKPAG</sequence>
<evidence type="ECO:0000259" key="5">
    <source>
        <dbReference type="SMART" id="SM00828"/>
    </source>
</evidence>
<evidence type="ECO:0000256" key="1">
    <source>
        <dbReference type="ARBA" id="ARBA00022603"/>
    </source>
</evidence>
<dbReference type="PANTHER" id="PTHR44068">
    <property type="entry name" value="ZGC:194242"/>
    <property type="match status" value="1"/>
</dbReference>
<keyword evidence="2" id="KW-0808">Transferase</keyword>
<reference evidence="6 7" key="1">
    <citation type="journal article" date="2012" name="J. Bacteriol.">
        <title>Draft genome of Streptomyces tsukubaensis NRRL 18488, the producer of the clinically important immunosuppressant tacrolimus (FK506).</title>
        <authorList>
            <person name="Barreiro C."/>
            <person name="Prieto C."/>
            <person name="Sola-Landa A."/>
            <person name="Solera E."/>
            <person name="Martinez-Castro M."/>
            <person name="Perez-Redondo R."/>
            <person name="Garcia-Estrada C."/>
            <person name="Aparicio J.F."/>
            <person name="Fernandez-Martinez L.T."/>
            <person name="Santos-Aberturas J."/>
            <person name="Salehi-Najafabadi Z."/>
            <person name="Rodriguez-Garcia A."/>
            <person name="Tauch A."/>
            <person name="Martin J.F."/>
        </authorList>
    </citation>
    <scope>NUCLEOTIDE SEQUENCE [LARGE SCALE GENOMIC DNA]</scope>
    <source>
        <strain evidence="7">DSM 42081 / NBRC 108919 / NRRL 18488 / 9993</strain>
    </source>
</reference>
<evidence type="ECO:0000256" key="3">
    <source>
        <dbReference type="ARBA" id="ARBA00022691"/>
    </source>
</evidence>
<dbReference type="GO" id="GO:0008757">
    <property type="term" value="F:S-adenosylmethionine-dependent methyltransferase activity"/>
    <property type="evidence" value="ECO:0007669"/>
    <property type="project" value="InterPro"/>
</dbReference>
<feature type="compositionally biased region" description="Pro residues" evidence="4">
    <location>
        <begin position="57"/>
        <end position="66"/>
    </location>
</feature>
<dbReference type="InterPro" id="IPR013216">
    <property type="entry name" value="Methyltransf_11"/>
</dbReference>
<evidence type="ECO:0000256" key="4">
    <source>
        <dbReference type="SAM" id="MobiDB-lite"/>
    </source>
</evidence>
<gene>
    <name evidence="6" type="ORF">STSU_029880</name>
</gene>
<protein>
    <submittedName>
        <fullName evidence="6">Methyltransferase domain-containing protein</fullName>
    </submittedName>
</protein>
<feature type="compositionally biased region" description="Basic and acidic residues" evidence="4">
    <location>
        <begin position="28"/>
        <end position="37"/>
    </location>
</feature>
<feature type="compositionally biased region" description="Basic residues" evidence="4">
    <location>
        <begin position="103"/>
        <end position="117"/>
    </location>
</feature>